<dbReference type="SMART" id="SM00347">
    <property type="entry name" value="HTH_MARR"/>
    <property type="match status" value="1"/>
</dbReference>
<dbReference type="Pfam" id="PF12802">
    <property type="entry name" value="MarR_2"/>
    <property type="match status" value="1"/>
</dbReference>
<dbReference type="GO" id="GO:0006950">
    <property type="term" value="P:response to stress"/>
    <property type="evidence" value="ECO:0007669"/>
    <property type="project" value="TreeGrafter"/>
</dbReference>
<evidence type="ECO:0000256" key="2">
    <source>
        <dbReference type="ARBA" id="ARBA00023125"/>
    </source>
</evidence>
<protein>
    <submittedName>
        <fullName evidence="5">Transcriptional regulator, MarR family</fullName>
    </submittedName>
</protein>
<dbReference type="InterPro" id="IPR036388">
    <property type="entry name" value="WH-like_DNA-bd_sf"/>
</dbReference>
<name>A0A3B0TG51_9ZZZZ</name>
<evidence type="ECO:0000256" key="3">
    <source>
        <dbReference type="ARBA" id="ARBA00023163"/>
    </source>
</evidence>
<dbReference type="PRINTS" id="PR00598">
    <property type="entry name" value="HTHMARR"/>
</dbReference>
<evidence type="ECO:0000313" key="5">
    <source>
        <dbReference type="EMBL" id="VAW15890.1"/>
    </source>
</evidence>
<organism evidence="5">
    <name type="scientific">hydrothermal vent metagenome</name>
    <dbReference type="NCBI Taxonomy" id="652676"/>
    <lineage>
        <taxon>unclassified sequences</taxon>
        <taxon>metagenomes</taxon>
        <taxon>ecological metagenomes</taxon>
    </lineage>
</organism>
<dbReference type="SUPFAM" id="SSF46785">
    <property type="entry name" value="Winged helix' DNA-binding domain"/>
    <property type="match status" value="1"/>
</dbReference>
<gene>
    <name evidence="5" type="ORF">MNBD_ALPHA09-1555</name>
</gene>
<sequence length="139" mass="15284">MSESLGFLVNRVASVIRAGFEHELAPHGVTAQQWPVLRLALELDHPRPSEMAEAMGIDRGAVTRLIDRLVEKGLVVRAGDPTDLRAARVELTEKGRTLVPVLAKIAHTRNEAAVRDLKPSERTALIRSLKSVLETLNQP</sequence>
<dbReference type="PANTHER" id="PTHR33164">
    <property type="entry name" value="TRANSCRIPTIONAL REGULATOR, MARR FAMILY"/>
    <property type="match status" value="1"/>
</dbReference>
<dbReference type="AlphaFoldDB" id="A0A3B0TG51"/>
<feature type="domain" description="HTH marR-type" evidence="4">
    <location>
        <begin position="2"/>
        <end position="134"/>
    </location>
</feature>
<keyword evidence="3" id="KW-0804">Transcription</keyword>
<dbReference type="PROSITE" id="PS50995">
    <property type="entry name" value="HTH_MARR_2"/>
    <property type="match status" value="1"/>
</dbReference>
<reference evidence="5" key="1">
    <citation type="submission" date="2018-06" db="EMBL/GenBank/DDBJ databases">
        <authorList>
            <person name="Zhirakovskaya E."/>
        </authorList>
    </citation>
    <scope>NUCLEOTIDE SEQUENCE</scope>
</reference>
<dbReference type="GO" id="GO:0003700">
    <property type="term" value="F:DNA-binding transcription factor activity"/>
    <property type="evidence" value="ECO:0007669"/>
    <property type="project" value="InterPro"/>
</dbReference>
<evidence type="ECO:0000259" key="4">
    <source>
        <dbReference type="PROSITE" id="PS50995"/>
    </source>
</evidence>
<dbReference type="Gene3D" id="1.10.10.10">
    <property type="entry name" value="Winged helix-like DNA-binding domain superfamily/Winged helix DNA-binding domain"/>
    <property type="match status" value="1"/>
</dbReference>
<dbReference type="InterPro" id="IPR039422">
    <property type="entry name" value="MarR/SlyA-like"/>
</dbReference>
<dbReference type="InterPro" id="IPR036390">
    <property type="entry name" value="WH_DNA-bd_sf"/>
</dbReference>
<proteinExistence type="predicted"/>
<keyword evidence="2" id="KW-0238">DNA-binding</keyword>
<dbReference type="GO" id="GO:0003677">
    <property type="term" value="F:DNA binding"/>
    <property type="evidence" value="ECO:0007669"/>
    <property type="project" value="UniProtKB-KW"/>
</dbReference>
<accession>A0A3B0TG51</accession>
<evidence type="ECO:0000256" key="1">
    <source>
        <dbReference type="ARBA" id="ARBA00023015"/>
    </source>
</evidence>
<keyword evidence="1" id="KW-0805">Transcription regulation</keyword>
<dbReference type="PANTHER" id="PTHR33164:SF64">
    <property type="entry name" value="TRANSCRIPTIONAL REGULATOR SLYA"/>
    <property type="match status" value="1"/>
</dbReference>
<dbReference type="EMBL" id="UOEM01000091">
    <property type="protein sequence ID" value="VAW15890.1"/>
    <property type="molecule type" value="Genomic_DNA"/>
</dbReference>
<dbReference type="InterPro" id="IPR000835">
    <property type="entry name" value="HTH_MarR-typ"/>
</dbReference>